<evidence type="ECO:0000313" key="4">
    <source>
        <dbReference type="Proteomes" id="UP000375690"/>
    </source>
</evidence>
<evidence type="ECO:0000313" key="3">
    <source>
        <dbReference type="EMBL" id="MDC2409545.1"/>
    </source>
</evidence>
<proteinExistence type="predicted"/>
<feature type="signal peptide" evidence="1">
    <location>
        <begin position="1"/>
        <end position="22"/>
    </location>
</feature>
<protein>
    <submittedName>
        <fullName evidence="2">BACON domain-containing protein</fullName>
    </submittedName>
    <submittedName>
        <fullName evidence="3">DUF6055 domain-containing protein</fullName>
    </submittedName>
</protein>
<dbReference type="EMBL" id="VWFC01000009">
    <property type="protein sequence ID" value="KAB1327310.1"/>
    <property type="molecule type" value="Genomic_DNA"/>
</dbReference>
<dbReference type="Proteomes" id="UP000375690">
    <property type="component" value="Unassembled WGS sequence"/>
</dbReference>
<dbReference type="AlphaFoldDB" id="A0A139KTG1"/>
<dbReference type="Pfam" id="PF19527">
    <property type="entry name" value="DUF6055"/>
    <property type="match status" value="1"/>
</dbReference>
<dbReference type="InterPro" id="IPR045690">
    <property type="entry name" value="DUF6055"/>
</dbReference>
<sequence length="556" mass="63265">MNILKWMWKILPIMLLAVNATACNDDDDSGKRERPLTFEVTFLSLVCNYTRPVVVNAPFTGKDYHLTVTASPEVTWKVEVVSGDLVTATPSGEQSGSGEITLTVAANPAKDPGKKSEVVITNNANDDTYRFVFTQVEKVLLIPEHTMIGQSGPELFENENSKFNKHYMKESDNVALFWEKSFGTNPQNAERKFNPDDLLKMAEEVYDFMKYDLYFGNKEESVTNKYKLIVYVINDSEGGATGGGNYPVGELAIRPHHSGNPNMVYHEVSHSFQYLALWDSGIKDAWFPGPIFEMTSQWTLLRRSPEWIDQEFNHFTNYISGTHRSLGHNDNAYNNPYMFEYWANKHGVEIMSRIFQETTLDDKTESGQLNFIKTYKRLTHINQEQLNEEMYDAASRFITWDLPRIEMAYAARGANVHTCQLVQLGVTYRISPERCPSNYGYNGIKLTVPEAGTTVKVNFRGIINSSEYNIHKPNNAQWRYGFLAVLKDGSRVYGEPSKEDIGSASLQVPENTEHLWLVVAATPKEIYDTGADNQWPYQFTLDNTEPDGDKCRVIKK</sequence>
<dbReference type="RefSeq" id="WP_004314237.1">
    <property type="nucleotide sequence ID" value="NZ_BAABYJ010000001.1"/>
</dbReference>
<accession>A0A139KTG1</accession>
<gene>
    <name evidence="2" type="ORF">F3B53_10010</name>
    <name evidence="3" type="ORF">PO240_16855</name>
</gene>
<feature type="chain" id="PRO_5042681802" evidence="1">
    <location>
        <begin position="23"/>
        <end position="556"/>
    </location>
</feature>
<organism evidence="2 4">
    <name type="scientific">Bacteroides ovatus</name>
    <dbReference type="NCBI Taxonomy" id="28116"/>
    <lineage>
        <taxon>Bacteria</taxon>
        <taxon>Pseudomonadati</taxon>
        <taxon>Bacteroidota</taxon>
        <taxon>Bacteroidia</taxon>
        <taxon>Bacteroidales</taxon>
        <taxon>Bacteroidaceae</taxon>
        <taxon>Bacteroides</taxon>
    </lineage>
</organism>
<evidence type="ECO:0000313" key="2">
    <source>
        <dbReference type="EMBL" id="KAB1327310.1"/>
    </source>
</evidence>
<comment type="caution">
    <text evidence="2">The sequence shown here is derived from an EMBL/GenBank/DDBJ whole genome shotgun (WGS) entry which is preliminary data.</text>
</comment>
<reference evidence="2 4" key="1">
    <citation type="journal article" date="2019" name="Nat. Med.">
        <title>A library of human gut bacterial isolates paired with longitudinal multiomics data enables mechanistic microbiome research.</title>
        <authorList>
            <person name="Poyet M."/>
            <person name="Groussin M."/>
            <person name="Gibbons S.M."/>
            <person name="Avila-Pacheco J."/>
            <person name="Jiang X."/>
            <person name="Kearney S.M."/>
            <person name="Perrotta A.R."/>
            <person name="Berdy B."/>
            <person name="Zhao S."/>
            <person name="Lieberman T.D."/>
            <person name="Swanson P.K."/>
            <person name="Smith M."/>
            <person name="Roesemann S."/>
            <person name="Alexander J.E."/>
            <person name="Rich S.A."/>
            <person name="Livny J."/>
            <person name="Vlamakis H."/>
            <person name="Clish C."/>
            <person name="Bullock K."/>
            <person name="Deik A."/>
            <person name="Scott J."/>
            <person name="Pierce K.A."/>
            <person name="Xavier R.J."/>
            <person name="Alm E.J."/>
        </authorList>
    </citation>
    <scope>NUCLEOTIDE SEQUENCE [LARGE SCALE GENOMIC DNA]</scope>
    <source>
        <strain evidence="2 4">BIOML-A2</strain>
    </source>
</reference>
<name>A0A139KTG1_BACOV</name>
<dbReference type="Proteomes" id="UP001214017">
    <property type="component" value="Unassembled WGS sequence"/>
</dbReference>
<dbReference type="EMBL" id="JAQNWR010000012">
    <property type="protein sequence ID" value="MDC2409545.1"/>
    <property type="molecule type" value="Genomic_DNA"/>
</dbReference>
<evidence type="ECO:0000256" key="1">
    <source>
        <dbReference type="SAM" id="SignalP"/>
    </source>
</evidence>
<keyword evidence="1" id="KW-0732">Signal</keyword>
<reference evidence="3" key="2">
    <citation type="submission" date="2022-10" db="EMBL/GenBank/DDBJ databases">
        <title>Human gut microbiome strain richness.</title>
        <authorList>
            <person name="Chen-Liaw A."/>
        </authorList>
    </citation>
    <scope>NUCLEOTIDE SEQUENCE</scope>
    <source>
        <strain evidence="3">F7_m1001271B151109d0_201107</strain>
    </source>
</reference>